<evidence type="ECO:0000256" key="8">
    <source>
        <dbReference type="ARBA" id="ARBA00045373"/>
    </source>
</evidence>
<organism evidence="14 15">
    <name type="scientific">Brassica napus</name>
    <name type="common">Rape</name>
    <dbReference type="NCBI Taxonomy" id="3708"/>
    <lineage>
        <taxon>Eukaryota</taxon>
        <taxon>Viridiplantae</taxon>
        <taxon>Streptophyta</taxon>
        <taxon>Embryophyta</taxon>
        <taxon>Tracheophyta</taxon>
        <taxon>Spermatophyta</taxon>
        <taxon>Magnoliopsida</taxon>
        <taxon>eudicotyledons</taxon>
        <taxon>Gunneridae</taxon>
        <taxon>Pentapetalae</taxon>
        <taxon>rosids</taxon>
        <taxon>malvids</taxon>
        <taxon>Brassicales</taxon>
        <taxon>Brassicaceae</taxon>
        <taxon>Brassiceae</taxon>
        <taxon>Brassica</taxon>
    </lineage>
</organism>
<keyword evidence="5" id="KW-0648">Protein biosynthesis</keyword>
<evidence type="ECO:0000256" key="9">
    <source>
        <dbReference type="ARBA" id="ARBA00046432"/>
    </source>
</evidence>
<feature type="region of interest" description="Disordered" evidence="10">
    <location>
        <begin position="88"/>
        <end position="191"/>
    </location>
</feature>
<dbReference type="EMBL" id="JAGKQM010000002">
    <property type="protein sequence ID" value="KAH0937207.1"/>
    <property type="molecule type" value="Genomic_DNA"/>
</dbReference>
<evidence type="ECO:0000313" key="15">
    <source>
        <dbReference type="Proteomes" id="UP000824890"/>
    </source>
</evidence>
<feature type="domain" description="EIF2B subunit epsilon/gamma LbH" evidence="13">
    <location>
        <begin position="597"/>
        <end position="680"/>
    </location>
</feature>
<feature type="compositionally biased region" description="Gly residues" evidence="10">
    <location>
        <begin position="133"/>
        <end position="146"/>
    </location>
</feature>
<dbReference type="Pfam" id="PF00808">
    <property type="entry name" value="CBFD_NFYB_HMF"/>
    <property type="match status" value="1"/>
</dbReference>
<protein>
    <recommendedName>
        <fullName evidence="6">Translation initiation factor eIF2B subunit gamma</fullName>
    </recommendedName>
    <alternativeName>
        <fullName evidence="7">eIF2B GDP-GTP exchange factor subunit gamma</fullName>
    </alternativeName>
</protein>
<dbReference type="Proteomes" id="UP000824890">
    <property type="component" value="Unassembled WGS sequence"/>
</dbReference>
<comment type="subunit">
    <text evidence="9">Component of the translation initiation factor 2B (eIF2B) complex which is a heterodecamer of two sets of five different subunits: alpha, beta, gamma, delta and epsilon. Subunits alpha, beta and delta comprise a regulatory subcomplex and subunits epsilon and gamma comprise a catalytic subcomplex. Within the complex, the hexameric regulatory complex resides at the center, with the two heterodimeric catalytic subcomplexes bound on opposite sides.</text>
</comment>
<dbReference type="InterPro" id="IPR051960">
    <property type="entry name" value="eIF2B_gamma"/>
</dbReference>
<accession>A0ABQ8E715</accession>
<keyword evidence="3" id="KW-0963">Cytoplasm</keyword>
<comment type="subcellular location">
    <subcellularLocation>
        <location evidence="1">Cytoplasm</location>
        <location evidence="1">Cytosol</location>
    </subcellularLocation>
</comment>
<evidence type="ECO:0000313" key="14">
    <source>
        <dbReference type="EMBL" id="KAH0937207.1"/>
    </source>
</evidence>
<feature type="compositionally biased region" description="Basic and acidic residues" evidence="10">
    <location>
        <begin position="95"/>
        <end position="119"/>
    </location>
</feature>
<dbReference type="Pfam" id="PF25084">
    <property type="entry name" value="LbH_EIF2B"/>
    <property type="match status" value="1"/>
</dbReference>
<sequence>MKKKLQTRFPATRIKKIMQTDEDVGKIAMAVPLLVSKALELFLQDLCNHTYDVTLSRGAKTLNSVHLKQCVHAFNVFDFLRDIVSKVPDLGGSEGEDRPATKRRKLVDESISNDKDMKTTDMVTSQTDFAKHSGGGRGRGQGGGRMGNDQSLKFEDDSPEGSKSPSPENWSLSHEAATWKKAASHKGNHRNTELKVRDFDLNVELDENGEFATSPERELEGRPGWPLFGINDMKIDSDQREVVILAGGFSSNLQPLVSKEVPKALLPVANRPVLSYVMDLLESSNLKDLIVVVEGEDAALKVGGWISSACVDRLHVEVAAVAENVGTAGALRAIAHHLTAKDILIVSGDIVSDVSPGAVAATHRRHDASVTAMLCAEPVSGPSESGVAGGKDKTKKPACYDIIGLDSSKQFLLHIATAAEIKKDTRIKKSILCAAGKMEIRSDLMDSHIYAFKRSVLQKVLDQKPTFRSLKQDVLPYLVRTQLRSEIFPDEKTVEDNGKNNMQNNEVVLSQILSNASMPSFHQVYESGLNSRKTHKCCVYIADESKYCVRLNSIQAFMDVNRDVSIPHMDSFYSLLVIGDANHLSGYSFSSHHNIVHPSAELGSKTTVGPHCMLGEGSQVGDKCSVKRSVIGRHCRIGSNVKVVNSVVMDHATIGDGCSIQGSVICSNAQLQERVALRDCQVEAGYVVYAGGEHKGETFARK</sequence>
<feature type="domain" description="Transcription factor CBF/NF-Y/archaeal histone" evidence="12">
    <location>
        <begin position="8"/>
        <end position="71"/>
    </location>
</feature>
<evidence type="ECO:0000256" key="6">
    <source>
        <dbReference type="ARBA" id="ARBA00044196"/>
    </source>
</evidence>
<gene>
    <name evidence="14" type="ORF">HID58_004668</name>
</gene>
<dbReference type="CDD" id="cd22906">
    <property type="entry name" value="HFD_DRAP1"/>
    <property type="match status" value="1"/>
</dbReference>
<evidence type="ECO:0000256" key="1">
    <source>
        <dbReference type="ARBA" id="ARBA00004514"/>
    </source>
</evidence>
<feature type="domain" description="Nucleotidyl transferase" evidence="11">
    <location>
        <begin position="242"/>
        <end position="481"/>
    </location>
</feature>
<dbReference type="SUPFAM" id="SSF47113">
    <property type="entry name" value="Histone-fold"/>
    <property type="match status" value="1"/>
</dbReference>
<dbReference type="PANTHER" id="PTHR45989:SF1">
    <property type="entry name" value="TRANSLATION INITIATION FACTOR EIF-2B SUBUNIT GAMMA"/>
    <property type="match status" value="1"/>
</dbReference>
<dbReference type="InterPro" id="IPR003958">
    <property type="entry name" value="CBFA_NFYB_domain"/>
</dbReference>
<dbReference type="Pfam" id="PF00483">
    <property type="entry name" value="NTP_transferase"/>
    <property type="match status" value="1"/>
</dbReference>
<evidence type="ECO:0000256" key="4">
    <source>
        <dbReference type="ARBA" id="ARBA00022540"/>
    </source>
</evidence>
<dbReference type="SUPFAM" id="SSF53448">
    <property type="entry name" value="Nucleotide-diphospho-sugar transferases"/>
    <property type="match status" value="1"/>
</dbReference>
<evidence type="ECO:0000256" key="3">
    <source>
        <dbReference type="ARBA" id="ARBA00022490"/>
    </source>
</evidence>
<dbReference type="Gene3D" id="1.10.20.10">
    <property type="entry name" value="Histone, subunit A"/>
    <property type="match status" value="1"/>
</dbReference>
<evidence type="ECO:0000256" key="10">
    <source>
        <dbReference type="SAM" id="MobiDB-lite"/>
    </source>
</evidence>
<dbReference type="PANTHER" id="PTHR45989">
    <property type="entry name" value="TRANSLATION INITIATION FACTOR EIF-2B SUBUNIT GAMMA"/>
    <property type="match status" value="1"/>
</dbReference>
<name>A0ABQ8E715_BRANA</name>
<keyword evidence="15" id="KW-1185">Reference proteome</keyword>
<dbReference type="InterPro" id="IPR056764">
    <property type="entry name" value="LbH_EIF2B3/5"/>
</dbReference>
<dbReference type="Gene3D" id="3.90.550.10">
    <property type="entry name" value="Spore Coat Polysaccharide Biosynthesis Protein SpsA, Chain A"/>
    <property type="match status" value="1"/>
</dbReference>
<evidence type="ECO:0000259" key="12">
    <source>
        <dbReference type="Pfam" id="PF00808"/>
    </source>
</evidence>
<dbReference type="InterPro" id="IPR029044">
    <property type="entry name" value="Nucleotide-diphossugar_trans"/>
</dbReference>
<comment type="caution">
    <text evidence="14">The sequence shown here is derived from an EMBL/GenBank/DDBJ whole genome shotgun (WGS) entry which is preliminary data.</text>
</comment>
<evidence type="ECO:0000259" key="13">
    <source>
        <dbReference type="Pfam" id="PF25084"/>
    </source>
</evidence>
<feature type="compositionally biased region" description="Polar residues" evidence="10">
    <location>
        <begin position="161"/>
        <end position="172"/>
    </location>
</feature>
<evidence type="ECO:0000256" key="5">
    <source>
        <dbReference type="ARBA" id="ARBA00022917"/>
    </source>
</evidence>
<evidence type="ECO:0000256" key="7">
    <source>
        <dbReference type="ARBA" id="ARBA00044229"/>
    </source>
</evidence>
<dbReference type="InterPro" id="IPR009072">
    <property type="entry name" value="Histone-fold"/>
</dbReference>
<comment type="similarity">
    <text evidence="2">Belongs to the eIF-2B gamma/epsilon subunits family.</text>
</comment>
<comment type="function">
    <text evidence="8">Acts as a component of the translation initiation factor 2B (eIF2B) complex, which catalyzes the exchange of GDP for GTP on the eukaryotic initiation factor 2 (eIF2) complex gamma subunit. Its guanine nucleotide exchange factor activity is repressed when bound to eIF2 complex phosphorylated on the alpha subunit, thereby limiting the amount of methionyl-initiator methionine tRNA available to the ribosome and consequently global translation is repressed.</text>
</comment>
<dbReference type="InterPro" id="IPR005835">
    <property type="entry name" value="NTP_transferase_dom"/>
</dbReference>
<dbReference type="Gene3D" id="2.160.10.10">
    <property type="entry name" value="Hexapeptide repeat proteins"/>
    <property type="match status" value="1"/>
</dbReference>
<evidence type="ECO:0000259" key="11">
    <source>
        <dbReference type="Pfam" id="PF00483"/>
    </source>
</evidence>
<dbReference type="CDD" id="cd04198">
    <property type="entry name" value="eIF-2B_gamma_N"/>
    <property type="match status" value="1"/>
</dbReference>
<dbReference type="CDD" id="cd04652">
    <property type="entry name" value="LbH_eIF2B_gamma_C"/>
    <property type="match status" value="1"/>
</dbReference>
<reference evidence="14 15" key="1">
    <citation type="submission" date="2021-05" db="EMBL/GenBank/DDBJ databases">
        <title>Genome Assembly of Synthetic Allotetraploid Brassica napus Reveals Homoeologous Exchanges between Subgenomes.</title>
        <authorList>
            <person name="Davis J.T."/>
        </authorList>
    </citation>
    <scope>NUCLEOTIDE SEQUENCE [LARGE SCALE GENOMIC DNA]</scope>
    <source>
        <strain evidence="15">cv. Da-Ae</strain>
        <tissue evidence="14">Seedling</tissue>
    </source>
</reference>
<evidence type="ECO:0000256" key="2">
    <source>
        <dbReference type="ARBA" id="ARBA00007878"/>
    </source>
</evidence>
<keyword evidence="4" id="KW-0396">Initiation factor</keyword>
<proteinExistence type="inferred from homology"/>